<gene>
    <name evidence="15" type="ORF">KUCA_T00004712001</name>
</gene>
<feature type="domain" description="CCR4-NOT transcription complex subunit 1 CAF1-binding" evidence="10">
    <location>
        <begin position="628"/>
        <end position="847"/>
    </location>
</feature>
<dbReference type="EMBL" id="HG793129">
    <property type="protein sequence ID" value="CDK28728.1"/>
    <property type="molecule type" value="Genomic_DNA"/>
</dbReference>
<dbReference type="GO" id="GO:0006368">
    <property type="term" value="P:transcription elongation by RNA polymerase II"/>
    <property type="evidence" value="ECO:0007669"/>
    <property type="project" value="EnsemblFungi"/>
</dbReference>
<evidence type="ECO:0000256" key="4">
    <source>
        <dbReference type="ARBA" id="ARBA00023163"/>
    </source>
</evidence>
<dbReference type="InterPro" id="IPR024557">
    <property type="entry name" value="CNOT1_dom_4"/>
</dbReference>
<comment type="subcellular location">
    <subcellularLocation>
        <location evidence="1">Nucleus</location>
    </subcellularLocation>
</comment>
<dbReference type="InterPro" id="IPR032194">
    <property type="entry name" value="CNOT1_HEAT"/>
</dbReference>
<dbReference type="GO" id="GO:0010607">
    <property type="term" value="P:negative regulation of cytoplasmic mRNA processing body assembly"/>
    <property type="evidence" value="ECO:0007669"/>
    <property type="project" value="EnsemblFungi"/>
</dbReference>
<evidence type="ECO:0000259" key="8">
    <source>
        <dbReference type="Pfam" id="PF04054"/>
    </source>
</evidence>
<dbReference type="Gene3D" id="1.25.40.840">
    <property type="entry name" value="CCR4-NOT transcription complex subunit 1 TTP binding domain"/>
    <property type="match status" value="1"/>
</dbReference>
<dbReference type="Pfam" id="PF12842">
    <property type="entry name" value="DUF3819"/>
    <property type="match status" value="1"/>
</dbReference>
<dbReference type="GO" id="GO:0000289">
    <property type="term" value="P:nuclear-transcribed mRNA poly(A) tail shortening"/>
    <property type="evidence" value="ECO:0007669"/>
    <property type="project" value="EnsemblFungi"/>
</dbReference>
<evidence type="ECO:0000313" key="15">
    <source>
        <dbReference type="EMBL" id="CDK28728.1"/>
    </source>
</evidence>
<evidence type="ECO:0000256" key="1">
    <source>
        <dbReference type="ARBA" id="ARBA00004123"/>
    </source>
</evidence>
<feature type="domain" description="CCR4-NOT transcription complex subunit 1 HEAT repeat 1" evidence="13">
    <location>
        <begin position="18"/>
        <end position="194"/>
    </location>
</feature>
<dbReference type="InterPro" id="IPR032191">
    <property type="entry name" value="CNOT1_CAF1_bind"/>
</dbReference>
<dbReference type="GO" id="GO:0051726">
    <property type="term" value="P:regulation of cell cycle"/>
    <property type="evidence" value="ECO:0007669"/>
    <property type="project" value="EnsemblFungi"/>
</dbReference>
<dbReference type="GO" id="GO:0030015">
    <property type="term" value="C:CCR4-NOT core complex"/>
    <property type="evidence" value="ECO:0007669"/>
    <property type="project" value="EnsemblFungi"/>
</dbReference>
<dbReference type="Pfam" id="PF04054">
    <property type="entry name" value="Not1"/>
    <property type="match status" value="1"/>
</dbReference>
<dbReference type="FunFam" id="1.25.40.180:FF:000012">
    <property type="entry name" value="Ccr4-Not transcription complex subunit"/>
    <property type="match status" value="1"/>
</dbReference>
<dbReference type="CDD" id="cd20710">
    <property type="entry name" value="NOT1_connector"/>
    <property type="match status" value="1"/>
</dbReference>
<evidence type="ECO:0000259" key="9">
    <source>
        <dbReference type="Pfam" id="PF12842"/>
    </source>
</evidence>
<keyword evidence="16" id="KW-1185">Reference proteome</keyword>
<keyword evidence="3" id="KW-0805">Transcription regulation</keyword>
<dbReference type="GO" id="GO:0000749">
    <property type="term" value="P:response to pheromone triggering conjugation with cellular fusion"/>
    <property type="evidence" value="ECO:0007669"/>
    <property type="project" value="EnsemblFungi"/>
</dbReference>
<reference evidence="15" key="1">
    <citation type="submission" date="2013-12" db="EMBL/GenBank/DDBJ databases">
        <authorList>
            <person name="Genoscope - CEA"/>
        </authorList>
    </citation>
    <scope>NUCLEOTIDE SEQUENCE</scope>
    <source>
        <strain evidence="15">CBS 1993</strain>
    </source>
</reference>
<dbReference type="InterPro" id="IPR007196">
    <property type="entry name" value="CCR4-Not_Not1_C"/>
</dbReference>
<dbReference type="Gene3D" id="1.25.40.800">
    <property type="match status" value="1"/>
</dbReference>
<dbReference type="InterPro" id="IPR040398">
    <property type="entry name" value="Not1"/>
</dbReference>
<dbReference type="RefSeq" id="XP_022460718.1">
    <property type="nucleotide sequence ID" value="XM_022601477.1"/>
</dbReference>
<dbReference type="GO" id="GO:0017148">
    <property type="term" value="P:negative regulation of translation"/>
    <property type="evidence" value="ECO:0007669"/>
    <property type="project" value="InterPro"/>
</dbReference>
<evidence type="ECO:0000256" key="7">
    <source>
        <dbReference type="ARBA" id="ARBA00074459"/>
    </source>
</evidence>
<dbReference type="Gene3D" id="1.25.40.180">
    <property type="match status" value="1"/>
</dbReference>
<dbReference type="Pfam" id="PF25097">
    <property type="entry name" value="ARM_Cnot1"/>
    <property type="match status" value="1"/>
</dbReference>
<dbReference type="GO" id="GO:0001671">
    <property type="term" value="F:ATPase activator activity"/>
    <property type="evidence" value="ECO:0007669"/>
    <property type="project" value="EnsemblFungi"/>
</dbReference>
<evidence type="ECO:0000313" key="16">
    <source>
        <dbReference type="Proteomes" id="UP000019384"/>
    </source>
</evidence>
<evidence type="ECO:0000256" key="5">
    <source>
        <dbReference type="ARBA" id="ARBA00023242"/>
    </source>
</evidence>
<dbReference type="Pfam" id="PF16418">
    <property type="entry name" value="CNOT1_HEAT"/>
    <property type="match status" value="1"/>
</dbReference>
<keyword evidence="5" id="KW-0539">Nucleus</keyword>
<dbReference type="PANTHER" id="PTHR13162">
    <property type="entry name" value="CCR4-NOT TRANSCRIPTION COMPLEX"/>
    <property type="match status" value="1"/>
</dbReference>
<dbReference type="InterPro" id="IPR038535">
    <property type="entry name" value="CNOT1_TTP_bind_sf"/>
</dbReference>
<evidence type="ECO:0000259" key="11">
    <source>
        <dbReference type="Pfam" id="PF16417"/>
    </source>
</evidence>
<evidence type="ECO:0000259" key="13">
    <source>
        <dbReference type="Pfam" id="PF16419"/>
    </source>
</evidence>
<evidence type="ECO:0000256" key="3">
    <source>
        <dbReference type="ARBA" id="ARBA00023015"/>
    </source>
</evidence>
<evidence type="ECO:0000256" key="6">
    <source>
        <dbReference type="ARBA" id="ARBA00059181"/>
    </source>
</evidence>
<organism evidence="15 16">
    <name type="scientific">Kuraishia capsulata CBS 1993</name>
    <dbReference type="NCBI Taxonomy" id="1382522"/>
    <lineage>
        <taxon>Eukaryota</taxon>
        <taxon>Fungi</taxon>
        <taxon>Dikarya</taxon>
        <taxon>Ascomycota</taxon>
        <taxon>Saccharomycotina</taxon>
        <taxon>Pichiomycetes</taxon>
        <taxon>Pichiales</taxon>
        <taxon>Pichiaceae</taxon>
        <taxon>Kuraishia</taxon>
    </lineage>
</organism>
<dbReference type="GO" id="GO:0032968">
    <property type="term" value="P:positive regulation of transcription elongation by RNA polymerase II"/>
    <property type="evidence" value="ECO:0007669"/>
    <property type="project" value="EnsemblFungi"/>
</dbReference>
<reference evidence="15" key="2">
    <citation type="submission" date="2014-02" db="EMBL/GenBank/DDBJ databases">
        <title>Complete DNA sequence of /Kuraishia capsulata/ illustrates novel genomic features among budding yeasts (/Saccharomycotina/).</title>
        <authorList>
            <person name="Morales L."/>
            <person name="Noel B."/>
            <person name="Porcel B."/>
            <person name="Marcet-Houben M."/>
            <person name="Hullo M-F."/>
            <person name="Sacerdot C."/>
            <person name="Tekaia F."/>
            <person name="Leh-Louis V."/>
            <person name="Despons L."/>
            <person name="Khanna V."/>
            <person name="Aury J-M."/>
            <person name="Barbe V."/>
            <person name="Couloux A."/>
            <person name="Labadie K."/>
            <person name="Pelletier E."/>
            <person name="Souciet J-L."/>
            <person name="Boekhout T."/>
            <person name="Gabaldon T."/>
            <person name="Wincker P."/>
            <person name="Dujon B."/>
        </authorList>
    </citation>
    <scope>NUCLEOTIDE SEQUENCE</scope>
    <source>
        <strain evidence="15">CBS 1993</strain>
    </source>
</reference>
<dbReference type="Proteomes" id="UP000019384">
    <property type="component" value="Unassembled WGS sequence"/>
</dbReference>
<dbReference type="STRING" id="1382522.W6MQU5"/>
<dbReference type="GO" id="GO:0007124">
    <property type="term" value="P:pseudohyphal growth"/>
    <property type="evidence" value="ECO:0007669"/>
    <property type="project" value="EnsemblFungi"/>
</dbReference>
<dbReference type="InterPro" id="IPR055454">
    <property type="entry name" value="CNOT1-like_NOT1_connector"/>
</dbReference>
<evidence type="ECO:0000259" key="14">
    <source>
        <dbReference type="Pfam" id="PF25097"/>
    </source>
</evidence>
<feature type="domain" description="CCR4-Not complex component Not1 C-terminal" evidence="8">
    <location>
        <begin position="1531"/>
        <end position="1886"/>
    </location>
</feature>
<name>W6MQU5_9ASCO</name>
<feature type="domain" description="CCR4-NOT transcription complex subunit 1 HEAT repeat" evidence="12">
    <location>
        <begin position="226"/>
        <end position="378"/>
    </location>
</feature>
<dbReference type="GeneID" id="34522106"/>
<keyword evidence="2" id="KW-0678">Repressor</keyword>
<dbReference type="Pfam" id="PF16415">
    <property type="entry name" value="CNOT1_CAF1_bind"/>
    <property type="match status" value="1"/>
</dbReference>
<dbReference type="OrthoDB" id="1933107at2759"/>
<dbReference type="GO" id="GO:0000932">
    <property type="term" value="C:P-body"/>
    <property type="evidence" value="ECO:0007669"/>
    <property type="project" value="TreeGrafter"/>
</dbReference>
<dbReference type="InterPro" id="IPR032195">
    <property type="entry name" value="CNOT1_HEAT_N"/>
</dbReference>
<dbReference type="PANTHER" id="PTHR13162:SF8">
    <property type="entry name" value="CCR4-NOT TRANSCRIPTION COMPLEX SUBUNIT 1"/>
    <property type="match status" value="1"/>
</dbReference>
<evidence type="ECO:0000259" key="12">
    <source>
        <dbReference type="Pfam" id="PF16418"/>
    </source>
</evidence>
<evidence type="ECO:0000256" key="2">
    <source>
        <dbReference type="ARBA" id="ARBA00022491"/>
    </source>
</evidence>
<dbReference type="HOGENOM" id="CLU_000286_3_1_1"/>
<sequence length="1906" mass="212585">MTQLKISGLMEVLKLKNKTAMADFLTTQTGADLDTAMSTVLAEILVAGSQDVSSSTSVPSLPQATASGALLRSEFAKRDISPNWPTVLNQIATLLSDADLKGLTLSSLSEFLSAIPEEIVDPFLQSVLEMKTGLISKIGILLSELDPMQGAVDLLKFKLQPLFADDVNANSTILYFKNVSLIFAKSFLTSKDEHLRSMISQVPEYSILAAILLVTKEGTTTADLAILDELLVHLVASNSPYLPVILHRLETAPAQLQSHLTSIIAQFYLSHKVEDLLSVIAQIVAPHEKLAALFLSYFTDFADALPVEVELSHFGWTHLKDTVDSQLATDPESVTGSVLEFLDKQATLEYERAQQANELTEKRRSLDLKTAYYLLELLTNNQLAPGLIERFKHVQTLCLQAYPRLINFGHGHDEAILMNSATNSFSVQVEQEMKLYYQKMYNGGIEIKEVISMLQRLKVSDNPHDQDVFACMIHSLLDEYRFFPEYPIDALASTSVLFGSTIYFGLIEGTALSIALRFIMDSCRQPAESNMFKFAVQSLYAFRQRLYEYPKYCSLLFEIPALASQPQIYDIIRDVANGRITSAQKPSTSGEQKSETTEYHEAEVPVKSLYLSLVVDESIVGDVEQDPTPPRDTSDRVLFIVNNMTSKNLSSRVDELKSLLLKEYYEWFSVYLVRQRAKTEPNNHKLYAGLVDGINSALFDSHVIQITLQQIAALLNSSHSSDSELGSSEKTHLKNLGAWLGLVTLARNKPIRQKNLSLKLLLIEAYDLGKLDVIIPFVCKIIDQTKHSRVFRYPNPWTLGILQVLKELYVVADLKLMLKFEVEVLCNSLQVSPDKIEPSTLVRSHTPDDFRKTAAIQSLVDKMARANIEDDQELHQQIPGAAPIFNEASPSNEQARINSPFENLRGSTSLVTHPQWKRIFQAALTKSVREILPLVVERTNSIALVTTQSLILKDFAMEGDENKLRKAYVNMVSYLSESLTQASSHDPLRESVHLNFVQLAKNLVNDASAFGELPTAINDNLELASSIIQRAAVEKAIQDLDDMMLPAIAARRQHREARTEQPYFDQQSISRYSLQLPEPLGLKLGGVSSDQFLIYDKFGRNTAIATGAGSVPVSSNVQLQQSPQVGLASLKRAGFEGIQNLPAVQQQQPQPLDQQLDAQQSTIDQSFAYLQQLIEGLLKTINDNREMHLREVGPDHPLRAFVSDILQVCGRLSSRDNVLLQVAQFTVNALFTSCETQLACETLVFLLDKLCDLSPSTAKDVTWWLVHAEDERKFNTKVMSSLIIVGLVPINELDISLSSSILGRNQNAINFGCELVTDLVLGESPIALRSDFAFVIDAIGRVVKQGEANAMAVELLSKLNEIGFSSSSSLVKLIGVENPTLKDRMGYVFAEWVKLVEHGGDSNETGKLQVAFVAQLLKSDILIKSENLVMFITTCVEMAVVSFNRELDNYRKIVIDTYTSTDALAKLVVKIIVLQEDLDDSRAKSLNGILTIMLLAFAHDHETHKSSFNERPYFRLLSSLLSEWSVVRKEEPSAASFDSQFYSIFADILLTLQPSAFPGFTFAWMSLISHRLFLPEILSLPQKEAKAKFVSLLVALFEFQSTYVKGQNIPEAITVVYKGTLRIVLVIAHDFPELLAGHSYQLVSSLSPSYVQLRNLILSAFPRGLTVPDPFQPDLKMDRFQEVTVPPLYEGNPGEDLGPLRKSVDSCLRASSLSLIKTIVAGLKLVDPKEEAGIGYSTVSYNVKHINALVLYLGISAVEERRSTIFNQRAPQVTLLAGLIQEGNVELQFQILEAMANQLRYPNSHTHWFSCAILHFFGSQTLWGNQIGNIQQLITRVLLERTICNKPHPWGLVVTFTELLKNNEYSFFELPFWKSTVELERLFGSLMKYVKAPAAHIAEGAPQVYF</sequence>
<dbReference type="GO" id="GO:0060090">
    <property type="term" value="F:molecular adaptor activity"/>
    <property type="evidence" value="ECO:0007669"/>
    <property type="project" value="TreeGrafter"/>
</dbReference>
<comment type="function">
    <text evidence="6">Acts as a component of the CCR4-NOT core complex, which in the nucleus seems to be a general transcription factor, and in the cytoplasm the major mRNA deadenylase involved in mRNA turnover. The NOT protein subcomplex negatively regulates the basal and activated transcription of many genes. Preferentially affects TC-type TATA element-dependent transcription. Could directly or indirectly inhibit component(s) of the general transcription machinery.</text>
</comment>
<evidence type="ECO:0000259" key="10">
    <source>
        <dbReference type="Pfam" id="PF16415"/>
    </source>
</evidence>
<feature type="domain" description="CCR4-NOT transcription complex subunit 1" evidence="9">
    <location>
        <begin position="914"/>
        <end position="1055"/>
    </location>
</feature>
<proteinExistence type="predicted"/>
<keyword evidence="4" id="KW-0804">Transcription</keyword>
<dbReference type="Pfam" id="PF16417">
    <property type="entry name" value="CNOT1_TTP_bind"/>
    <property type="match status" value="1"/>
</dbReference>
<dbReference type="Gene3D" id="1.25.40.790">
    <property type="match status" value="1"/>
</dbReference>
<protein>
    <recommendedName>
        <fullName evidence="7">General negative regulator of transcription subunit 1</fullName>
    </recommendedName>
</protein>
<dbReference type="Pfam" id="PF16419">
    <property type="entry name" value="CNOT1_HEAT_N"/>
    <property type="match status" value="1"/>
</dbReference>
<dbReference type="GO" id="GO:0005634">
    <property type="term" value="C:nucleus"/>
    <property type="evidence" value="ECO:0007669"/>
    <property type="project" value="UniProtKB-SubCell"/>
</dbReference>
<dbReference type="InterPro" id="IPR032193">
    <property type="entry name" value="CNOT1_TTP_bind"/>
</dbReference>
<accession>W6MQU5</accession>
<feature type="domain" description="CCR4-NOT transcription complex subunit 1-like NOT1 connector" evidence="14">
    <location>
        <begin position="1193"/>
        <end position="1360"/>
    </location>
</feature>
<feature type="domain" description="CCR4-NOT transcription complex subunit 1 TTP binding" evidence="11">
    <location>
        <begin position="417"/>
        <end position="579"/>
    </location>
</feature>